<dbReference type="PANTHER" id="PTHR42912">
    <property type="entry name" value="METHYLTRANSFERASE"/>
    <property type="match status" value="1"/>
</dbReference>
<evidence type="ECO:0000313" key="3">
    <source>
        <dbReference type="Proteomes" id="UP000002875"/>
    </source>
</evidence>
<dbReference type="Gene3D" id="3.40.50.150">
    <property type="entry name" value="Vaccinia Virus protein VP39"/>
    <property type="match status" value="1"/>
</dbReference>
<dbReference type="SUPFAM" id="SSF53335">
    <property type="entry name" value="S-adenosyl-L-methionine-dependent methyltransferases"/>
    <property type="match status" value="1"/>
</dbReference>
<reference evidence="2 3" key="1">
    <citation type="submission" date="2011-07" db="EMBL/GenBank/DDBJ databases">
        <title>The complete genome of chromosome of Emticicia oligotrophica DSM 17448.</title>
        <authorList>
            <consortium name="US DOE Joint Genome Institute (JGI-PGF)"/>
            <person name="Lucas S."/>
            <person name="Han J."/>
            <person name="Lapidus A."/>
            <person name="Bruce D."/>
            <person name="Goodwin L."/>
            <person name="Pitluck S."/>
            <person name="Peters L."/>
            <person name="Kyrpides N."/>
            <person name="Mavromatis K."/>
            <person name="Ivanova N."/>
            <person name="Ovchinnikova G."/>
            <person name="Teshima H."/>
            <person name="Detter J.C."/>
            <person name="Tapia R."/>
            <person name="Han C."/>
            <person name="Land M."/>
            <person name="Hauser L."/>
            <person name="Markowitz V."/>
            <person name="Cheng J.-F."/>
            <person name="Hugenholtz P."/>
            <person name="Woyke T."/>
            <person name="Wu D."/>
            <person name="Tindall B."/>
            <person name="Pomrenke H."/>
            <person name="Brambilla E."/>
            <person name="Klenk H.-P."/>
            <person name="Eisen J.A."/>
        </authorList>
    </citation>
    <scope>NUCLEOTIDE SEQUENCE [LARGE SCALE GENOMIC DNA]</scope>
    <source>
        <strain evidence="2 3">DSM 17448</strain>
    </source>
</reference>
<feature type="domain" description="Methyltransferase type 11" evidence="1">
    <location>
        <begin position="48"/>
        <end position="139"/>
    </location>
</feature>
<protein>
    <submittedName>
        <fullName evidence="2">Methyltransferase type 11</fullName>
    </submittedName>
</protein>
<dbReference type="GO" id="GO:0008168">
    <property type="term" value="F:methyltransferase activity"/>
    <property type="evidence" value="ECO:0007669"/>
    <property type="project" value="UniProtKB-KW"/>
</dbReference>
<dbReference type="InterPro" id="IPR029063">
    <property type="entry name" value="SAM-dependent_MTases_sf"/>
</dbReference>
<dbReference type="EMBL" id="CP002961">
    <property type="protein sequence ID" value="AFK01636.1"/>
    <property type="molecule type" value="Genomic_DNA"/>
</dbReference>
<dbReference type="CDD" id="cd02440">
    <property type="entry name" value="AdoMet_MTases"/>
    <property type="match status" value="1"/>
</dbReference>
<dbReference type="Pfam" id="PF08241">
    <property type="entry name" value="Methyltransf_11"/>
    <property type="match status" value="1"/>
</dbReference>
<keyword evidence="2" id="KW-0489">Methyltransferase</keyword>
<gene>
    <name evidence="2" type="ordered locus">Emtol_0482</name>
</gene>
<keyword evidence="2" id="KW-0808">Transferase</keyword>
<dbReference type="GO" id="GO:0032259">
    <property type="term" value="P:methylation"/>
    <property type="evidence" value="ECO:0007669"/>
    <property type="project" value="UniProtKB-KW"/>
</dbReference>
<dbReference type="InterPro" id="IPR013216">
    <property type="entry name" value="Methyltransf_11"/>
</dbReference>
<sequence>MQKNNIKQVSKYATTEITSAEIPSDNPVHQRLYFPYVEAAKIISGNVLELGCGWGRGVETLIEKCEHYTGLDKNQPLIDQLQAAYPNHTFRTADLPHLTAFQDNTFDYVVTFQVIEHIQDDHKFLAEIARVLKPNGKVLLTTVNRPYSLSRNPWHVREYDTQELRTLMQKYFSKVETMGVGGNKKVWDYYEENKQSVNKIMRFDIFDLQHRLPAWMLRVPYEILNRFNRNKLMAETGSLAASIDVNDFHVSNEPEKCIDFFFVATK</sequence>
<evidence type="ECO:0000313" key="2">
    <source>
        <dbReference type="EMBL" id="AFK01636.1"/>
    </source>
</evidence>
<name>A0ABM5MWU6_EMTOG</name>
<keyword evidence="3" id="KW-1185">Reference proteome</keyword>
<evidence type="ECO:0000259" key="1">
    <source>
        <dbReference type="Pfam" id="PF08241"/>
    </source>
</evidence>
<dbReference type="Proteomes" id="UP000002875">
    <property type="component" value="Chromosome"/>
</dbReference>
<dbReference type="InterPro" id="IPR050508">
    <property type="entry name" value="Methyltransf_Superfamily"/>
</dbReference>
<proteinExistence type="predicted"/>
<accession>A0ABM5MWU6</accession>
<dbReference type="RefSeq" id="WP_015027339.1">
    <property type="nucleotide sequence ID" value="NC_018748.1"/>
</dbReference>
<organism evidence="2 3">
    <name type="scientific">Emticicia oligotrophica (strain DSM 17448 / CIP 109782 / MTCC 6937 / GPTSA100-15)</name>
    <dbReference type="NCBI Taxonomy" id="929562"/>
    <lineage>
        <taxon>Bacteria</taxon>
        <taxon>Pseudomonadati</taxon>
        <taxon>Bacteroidota</taxon>
        <taxon>Cytophagia</taxon>
        <taxon>Cytophagales</taxon>
        <taxon>Leadbetterellaceae</taxon>
        <taxon>Emticicia</taxon>
    </lineage>
</organism>